<dbReference type="AlphaFoldDB" id="A0A7I8VCB4"/>
<dbReference type="Gene3D" id="2.60.120.260">
    <property type="entry name" value="Galactose-binding domain-like"/>
    <property type="match status" value="2"/>
</dbReference>
<feature type="transmembrane region" description="Helical" evidence="1">
    <location>
        <begin position="768"/>
        <end position="792"/>
    </location>
</feature>
<keyword evidence="1" id="KW-0472">Membrane</keyword>
<dbReference type="InterPro" id="IPR009030">
    <property type="entry name" value="Growth_fac_rcpt_cys_sf"/>
</dbReference>
<sequence>MVNYKVKSTFIYTVYILQMLNLSILTQKGQYPVQYAINRQNNEEFCLNAKLGPCCDIDNMALNGNAKQYQGTQKTQFAGRAVDGNFSQHAHTTSTGKYGRIRIELPYNAIISRILILNQQKERSKRLSYLKVFTVQNSTSVAADLTKHTNYIPVGDIDYVINNKSFAEIYTNNVISKISKYIAIERYQKVADPSQKDGGELIIAEVIVEGFRPYNSIAANKPTQVVSNDDTISKIPVTHPLFQCSESLTEFGKIWRVDLQNYYKIHHLAIFNGNKYSLGSFDIFIHDDSANLPNIWQTNAYQNDYTFRNSKTIPKGGIFSHYFDCKVKRNNVIGRFITLNSTSQVFQFCNLVIKGEKVEKDNIAINGKAYRDGIADKIANEAIKDTINCSKSYTSTGGRLRNFDISLVPYDYRIEDANNIQFLRLKTIYNFTGSMMDSSAFTVNVPFSSNNTRGIVIRKRDNKCYLNIRCSDGSLDLCQVYVKGKGIYCNDNEFGIPPKCTQCPLHCNKNYNYSAENLEYCQCKIGYEISNGKCVFIGLLERNLDNVIFDKENNTVHINLANFLSNPKIKTKAFAGYEISLGNDTLIFENVIIYDTSLFVDKFIRHKNETKILSVEIRVRNELEDCSVSLGKSSESSVEIPPCSRPNSLTGLRYTEVLFSPERNKWLYSITWNKPRSRGHNCNKYLGVQVSFVVVSSKVENRKSEVNQMIIEDITKNFTEMFLNINVSGYFTVEALNEHYSSEQVKSPNINLERPETSSIDSSKSIPFWPFIVGGVVILLVVVTIAFIYFCYRVHKKVVNERKEELPSQNEYVNNVEENTYCEVKEKPFYVNLIHLKCFKKNNE</sequence>
<name>A0A7I8VCB4_9ANNE</name>
<keyword evidence="1" id="KW-1133">Transmembrane helix</keyword>
<evidence type="ECO:0000313" key="2">
    <source>
        <dbReference type="EMBL" id="CAD5113989.1"/>
    </source>
</evidence>
<keyword evidence="1" id="KW-0812">Transmembrane</keyword>
<dbReference type="SUPFAM" id="SSF57184">
    <property type="entry name" value="Growth factor receptor domain"/>
    <property type="match status" value="1"/>
</dbReference>
<dbReference type="Proteomes" id="UP000549394">
    <property type="component" value="Unassembled WGS sequence"/>
</dbReference>
<reference evidence="2 3" key="1">
    <citation type="submission" date="2020-08" db="EMBL/GenBank/DDBJ databases">
        <authorList>
            <person name="Hejnol A."/>
        </authorList>
    </citation>
    <scope>NUCLEOTIDE SEQUENCE [LARGE SCALE GENOMIC DNA]</scope>
</reference>
<organism evidence="2 3">
    <name type="scientific">Dimorphilus gyrociliatus</name>
    <dbReference type="NCBI Taxonomy" id="2664684"/>
    <lineage>
        <taxon>Eukaryota</taxon>
        <taxon>Metazoa</taxon>
        <taxon>Spiralia</taxon>
        <taxon>Lophotrochozoa</taxon>
        <taxon>Annelida</taxon>
        <taxon>Polychaeta</taxon>
        <taxon>Polychaeta incertae sedis</taxon>
        <taxon>Dinophilidae</taxon>
        <taxon>Dimorphilus</taxon>
    </lineage>
</organism>
<dbReference type="EMBL" id="CAJFCJ010000004">
    <property type="protein sequence ID" value="CAD5113989.1"/>
    <property type="molecule type" value="Genomic_DNA"/>
</dbReference>
<protein>
    <submittedName>
        <fullName evidence="2">DgyrCDS3154</fullName>
    </submittedName>
</protein>
<evidence type="ECO:0000256" key="1">
    <source>
        <dbReference type="SAM" id="Phobius"/>
    </source>
</evidence>
<gene>
    <name evidence="2" type="ORF">DGYR_LOCUS2883</name>
</gene>
<proteinExistence type="predicted"/>
<comment type="caution">
    <text evidence="2">The sequence shown here is derived from an EMBL/GenBank/DDBJ whole genome shotgun (WGS) entry which is preliminary data.</text>
</comment>
<accession>A0A7I8VCB4</accession>
<keyword evidence="3" id="KW-1185">Reference proteome</keyword>
<evidence type="ECO:0000313" key="3">
    <source>
        <dbReference type="Proteomes" id="UP000549394"/>
    </source>
</evidence>